<feature type="site" description="Important for substrate recognition" evidence="8">
    <location>
        <position position="294"/>
    </location>
</feature>
<comment type="similarity">
    <text evidence="2 5">Belongs to the glycosyl hydrolase 43 family.</text>
</comment>
<evidence type="ECO:0000313" key="11">
    <source>
        <dbReference type="Proteomes" id="UP000053464"/>
    </source>
</evidence>
<comment type="catalytic activity">
    <reaction evidence="5">
        <text>Hydrolysis of terminal non-reducing alpha-L-arabinofuranoside residues in alpha-L-arabinosides.</text>
        <dbReference type="EC" id="3.2.1.55"/>
    </reaction>
</comment>
<evidence type="ECO:0000256" key="4">
    <source>
        <dbReference type="ARBA" id="ARBA00023295"/>
    </source>
</evidence>
<keyword evidence="3 5" id="KW-0378">Hydrolase</keyword>
<dbReference type="EC" id="3.2.1.55" evidence="5"/>
<dbReference type="PROSITE" id="PS51257">
    <property type="entry name" value="PROKAR_LIPOPROTEIN"/>
    <property type="match status" value="1"/>
</dbReference>
<dbReference type="AlphaFoldDB" id="A0A0G9MZE3"/>
<comment type="pathway">
    <text evidence="1 5">Glycan metabolism; L-arabinan degradation.</text>
</comment>
<dbReference type="InterPro" id="IPR023296">
    <property type="entry name" value="Glyco_hydro_beta-prop_sf"/>
</dbReference>
<dbReference type="UniPathway" id="UPA00667"/>
<dbReference type="InterPro" id="IPR050727">
    <property type="entry name" value="GH43_arabinanases"/>
</dbReference>
<evidence type="ECO:0000256" key="1">
    <source>
        <dbReference type="ARBA" id="ARBA00004834"/>
    </source>
</evidence>
<dbReference type="Proteomes" id="UP000053464">
    <property type="component" value="Unassembled WGS sequence"/>
</dbReference>
<organism evidence="10 11">
    <name type="scientific">Aurantiacibacter luteus</name>
    <dbReference type="NCBI Taxonomy" id="1581420"/>
    <lineage>
        <taxon>Bacteria</taxon>
        <taxon>Pseudomonadati</taxon>
        <taxon>Pseudomonadota</taxon>
        <taxon>Alphaproteobacteria</taxon>
        <taxon>Sphingomonadales</taxon>
        <taxon>Erythrobacteraceae</taxon>
        <taxon>Aurantiacibacter</taxon>
    </lineage>
</organism>
<dbReference type="SMR" id="A0A0G9MZE3"/>
<evidence type="ECO:0000256" key="3">
    <source>
        <dbReference type="ARBA" id="ARBA00022801"/>
    </source>
</evidence>
<dbReference type="CDD" id="cd08998">
    <property type="entry name" value="GH43_Arb43a-like"/>
    <property type="match status" value="1"/>
</dbReference>
<evidence type="ECO:0000256" key="5">
    <source>
        <dbReference type="PIRNR" id="PIRNR026534"/>
    </source>
</evidence>
<feature type="binding site" evidence="7">
    <location>
        <position position="125"/>
    </location>
    <ligand>
        <name>substrate</name>
    </ligand>
</feature>
<dbReference type="InterPro" id="IPR006710">
    <property type="entry name" value="Glyco_hydro_43"/>
</dbReference>
<keyword evidence="11" id="KW-1185">Reference proteome</keyword>
<dbReference type="Gene3D" id="2.115.10.20">
    <property type="entry name" value="Glycosyl hydrolase domain, family 43"/>
    <property type="match status" value="1"/>
</dbReference>
<feature type="binding site" evidence="7">
    <location>
        <begin position="184"/>
        <end position="186"/>
    </location>
    <ligand>
        <name>substrate</name>
    </ligand>
</feature>
<proteinExistence type="inferred from homology"/>
<comment type="caution">
    <text evidence="10">The sequence shown here is derived from an EMBL/GenBank/DDBJ whole genome shotgun (WGS) entry which is preliminary data.</text>
</comment>
<dbReference type="GO" id="GO:0031222">
    <property type="term" value="P:arabinan catabolic process"/>
    <property type="evidence" value="ECO:0007669"/>
    <property type="project" value="UniProtKB-UniPathway"/>
</dbReference>
<feature type="active site" description="Proton acceptor" evidence="6">
    <location>
        <position position="45"/>
    </location>
</feature>
<feature type="binding site" evidence="7">
    <location>
        <begin position="164"/>
        <end position="167"/>
    </location>
    <ligand>
        <name>substrate</name>
    </ligand>
</feature>
<dbReference type="RefSeq" id="WP_047003358.1">
    <property type="nucleotide sequence ID" value="NZ_LBHB01000001.1"/>
</dbReference>
<dbReference type="PANTHER" id="PTHR43301">
    <property type="entry name" value="ARABINAN ENDO-1,5-ALPHA-L-ARABINOSIDASE"/>
    <property type="match status" value="1"/>
</dbReference>
<dbReference type="Pfam" id="PF04616">
    <property type="entry name" value="Glyco_hydro_43"/>
    <property type="match status" value="1"/>
</dbReference>
<dbReference type="STRING" id="1581420.AAW00_06280"/>
<sequence>MLSAVRTVVATLAAALASACAAVEVPTAPAVGSLALTGDIVPAHDPVLIREGSRYYAYSTGLGGRLPLTARYSDDMAEWHSLPSPIAVIPDWAREMVPTARGFWAPDVERVGGQYRLYYSVSTFGSRNSAIGLATSVSLDPNSPDYGWRDEGLVVRSSDDTDYNAIDPDFQIDREGRHWLVFGSFWGGIQLVELDPATGIPPPGAQPRRIARRDAAANWAIEAPFIVEHGGWYYLIVGFDHCCRAEQSDYKLAMSRARDIGGPYLDRDGSSMLEAGGTILLEADADDRFRGPGHAGYFLDRDGEEYLVFHGYDSRNDGRATLRLAKLGWDEAGWPVIEGNPLQ</sequence>
<dbReference type="GO" id="GO:0046556">
    <property type="term" value="F:alpha-L-arabinofuranosidase activity"/>
    <property type="evidence" value="ECO:0007669"/>
    <property type="project" value="UniProtKB-EC"/>
</dbReference>
<dbReference type="PIRSF" id="PIRSF026534">
    <property type="entry name" value="Endo_alpha-L-arabinosidase"/>
    <property type="match status" value="1"/>
</dbReference>
<feature type="signal peptide" evidence="9">
    <location>
        <begin position="1"/>
        <end position="21"/>
    </location>
</feature>
<dbReference type="PATRIC" id="fig|1581420.6.peg.1271"/>
<dbReference type="GO" id="GO:0046558">
    <property type="term" value="F:arabinan endo-1,5-alpha-L-arabinosidase activity"/>
    <property type="evidence" value="ECO:0007669"/>
    <property type="project" value="InterPro"/>
</dbReference>
<dbReference type="OrthoDB" id="9801455at2"/>
<keyword evidence="4 5" id="KW-0326">Glycosidase</keyword>
<evidence type="ECO:0000256" key="9">
    <source>
        <dbReference type="SAM" id="SignalP"/>
    </source>
</evidence>
<evidence type="ECO:0000256" key="8">
    <source>
        <dbReference type="PIRSR" id="PIRSR026534-3"/>
    </source>
</evidence>
<dbReference type="SUPFAM" id="SSF75005">
    <property type="entry name" value="Arabinanase/levansucrase/invertase"/>
    <property type="match status" value="1"/>
</dbReference>
<feature type="chain" id="PRO_5002580123" description="Extracellular exo-alpha-(1-&gt;5)-L-arabinofuranosidase" evidence="9">
    <location>
        <begin position="22"/>
        <end position="343"/>
    </location>
</feature>
<dbReference type="EMBL" id="LBHB01000001">
    <property type="protein sequence ID" value="KLE35954.1"/>
    <property type="molecule type" value="Genomic_DNA"/>
</dbReference>
<gene>
    <name evidence="10" type="ORF">AAW00_06280</name>
</gene>
<dbReference type="InterPro" id="IPR016840">
    <property type="entry name" value="Glyco_hydro_43_endo_a_Ara-ase"/>
</dbReference>
<keyword evidence="9" id="KW-0732">Signal</keyword>
<evidence type="ECO:0000313" key="10">
    <source>
        <dbReference type="EMBL" id="KLE35954.1"/>
    </source>
</evidence>
<feature type="active site" description="Proton donor" evidence="6">
    <location>
        <position position="222"/>
    </location>
</feature>
<dbReference type="PANTHER" id="PTHR43301:SF3">
    <property type="entry name" value="ARABINAN ENDO-1,5-ALPHA-L-ARABINOSIDASE A-RELATED"/>
    <property type="match status" value="1"/>
</dbReference>
<reference evidence="10 11" key="1">
    <citation type="submission" date="2015-04" db="EMBL/GenBank/DDBJ databases">
        <title>The draft genome sequence of Erythrobacter luteus KA37.</title>
        <authorList>
            <person name="Zhuang L."/>
            <person name="Liu Y."/>
            <person name="Shao Z."/>
        </authorList>
    </citation>
    <scope>NUCLEOTIDE SEQUENCE [LARGE SCALE GENOMIC DNA]</scope>
    <source>
        <strain evidence="10 11">KA37</strain>
    </source>
</reference>
<protein>
    <recommendedName>
        <fullName evidence="5">Extracellular exo-alpha-(1-&gt;5)-L-arabinofuranosidase</fullName>
        <ecNumber evidence="5">3.2.1.55</ecNumber>
    </recommendedName>
</protein>
<feature type="binding site" evidence="7">
    <location>
        <position position="45"/>
    </location>
    <ligand>
        <name>substrate</name>
    </ligand>
</feature>
<feature type="site" description="Important for catalytic activity, responsible for pKa modulation of the active site Glu and correct orientation of both the proton donor and substrate" evidence="8">
    <location>
        <position position="167"/>
    </location>
</feature>
<name>A0A0G9MZE3_9SPHN</name>
<evidence type="ECO:0000256" key="2">
    <source>
        <dbReference type="ARBA" id="ARBA00009865"/>
    </source>
</evidence>
<accession>A0A0G9MZE3</accession>
<evidence type="ECO:0000256" key="6">
    <source>
        <dbReference type="PIRSR" id="PIRSR026534-1"/>
    </source>
</evidence>
<evidence type="ECO:0000256" key="7">
    <source>
        <dbReference type="PIRSR" id="PIRSR026534-2"/>
    </source>
</evidence>